<dbReference type="PROSITE" id="PS01124">
    <property type="entry name" value="HTH_ARAC_FAMILY_2"/>
    <property type="match status" value="1"/>
</dbReference>
<gene>
    <name evidence="5" type="ORF">GCM10023175_67370</name>
</gene>
<dbReference type="Pfam" id="PF12833">
    <property type="entry name" value="HTH_18"/>
    <property type="match status" value="1"/>
</dbReference>
<evidence type="ECO:0000313" key="6">
    <source>
        <dbReference type="Proteomes" id="UP001501598"/>
    </source>
</evidence>
<dbReference type="InterPro" id="IPR050204">
    <property type="entry name" value="AraC_XylS_family_regulators"/>
</dbReference>
<reference evidence="6" key="1">
    <citation type="journal article" date="2019" name="Int. J. Syst. Evol. Microbiol.">
        <title>The Global Catalogue of Microorganisms (GCM) 10K type strain sequencing project: providing services to taxonomists for standard genome sequencing and annotation.</title>
        <authorList>
            <consortium name="The Broad Institute Genomics Platform"/>
            <consortium name="The Broad Institute Genome Sequencing Center for Infectious Disease"/>
            <person name="Wu L."/>
            <person name="Ma J."/>
        </authorList>
    </citation>
    <scope>NUCLEOTIDE SEQUENCE [LARGE SCALE GENOMIC DNA]</scope>
    <source>
        <strain evidence="6">JCM 17906</strain>
    </source>
</reference>
<evidence type="ECO:0000256" key="2">
    <source>
        <dbReference type="ARBA" id="ARBA00023125"/>
    </source>
</evidence>
<name>A0ABP8S2W8_9PSEU</name>
<keyword evidence="2" id="KW-0238">DNA-binding</keyword>
<dbReference type="Proteomes" id="UP001501598">
    <property type="component" value="Unassembled WGS sequence"/>
</dbReference>
<dbReference type="Pfam" id="PF14525">
    <property type="entry name" value="AraC_binding_2"/>
    <property type="match status" value="1"/>
</dbReference>
<dbReference type="InterPro" id="IPR035418">
    <property type="entry name" value="AraC-bd_2"/>
</dbReference>
<sequence>MPTIGSAVARSQSVRDVGAGLGWLAQPAGRSLTIEYPEQASEAIAHAYSPAKLEVRGPARDFELELHLTALPGLNLGHIRFGTDVRVVAPPPSCYVICIASTGALRVGSRLESRIVMGTQGVVLGDPESPAFFEEWSPECDLMSVRIGQHELEKRLTVLLGRQPTTPVRFDLPLDLTTPGAASLTRALRLLHDEAAGPGGLLLQAPAAAGLAEFVITTLLVSQPNNYSEALHAPPVAAPAGPVRAAQELIDVEPLSVDTVGQLAAAVHVSVRALEEGFRKHLGTPPMAYLRKVRLARVHDDLIVGDPQERTVASIARSWGFTHLGRFAQIYRERYGELPAETLRRTP</sequence>
<dbReference type="RefSeq" id="WP_345427316.1">
    <property type="nucleotide sequence ID" value="NZ_BAABGT010000120.1"/>
</dbReference>
<dbReference type="Gene3D" id="1.10.10.60">
    <property type="entry name" value="Homeodomain-like"/>
    <property type="match status" value="1"/>
</dbReference>
<keyword evidence="1" id="KW-0805">Transcription regulation</keyword>
<protein>
    <submittedName>
        <fullName evidence="5">AraC family transcriptional regulator</fullName>
    </submittedName>
</protein>
<dbReference type="PANTHER" id="PTHR46796">
    <property type="entry name" value="HTH-TYPE TRANSCRIPTIONAL ACTIVATOR RHAS-RELATED"/>
    <property type="match status" value="1"/>
</dbReference>
<dbReference type="SMART" id="SM00342">
    <property type="entry name" value="HTH_ARAC"/>
    <property type="match status" value="1"/>
</dbReference>
<proteinExistence type="predicted"/>
<keyword evidence="3" id="KW-0804">Transcription</keyword>
<accession>A0ABP8S2W8</accession>
<dbReference type="EMBL" id="BAABGT010000120">
    <property type="protein sequence ID" value="GAA4559429.1"/>
    <property type="molecule type" value="Genomic_DNA"/>
</dbReference>
<comment type="caution">
    <text evidence="5">The sequence shown here is derived from an EMBL/GenBank/DDBJ whole genome shotgun (WGS) entry which is preliminary data.</text>
</comment>
<dbReference type="InterPro" id="IPR018062">
    <property type="entry name" value="HTH_AraC-typ_CS"/>
</dbReference>
<dbReference type="InterPro" id="IPR018060">
    <property type="entry name" value="HTH_AraC"/>
</dbReference>
<evidence type="ECO:0000256" key="1">
    <source>
        <dbReference type="ARBA" id="ARBA00023015"/>
    </source>
</evidence>
<evidence type="ECO:0000259" key="4">
    <source>
        <dbReference type="PROSITE" id="PS01124"/>
    </source>
</evidence>
<organism evidence="5 6">
    <name type="scientific">Pseudonocardia xishanensis</name>
    <dbReference type="NCBI Taxonomy" id="630995"/>
    <lineage>
        <taxon>Bacteria</taxon>
        <taxon>Bacillati</taxon>
        <taxon>Actinomycetota</taxon>
        <taxon>Actinomycetes</taxon>
        <taxon>Pseudonocardiales</taxon>
        <taxon>Pseudonocardiaceae</taxon>
        <taxon>Pseudonocardia</taxon>
    </lineage>
</organism>
<feature type="domain" description="HTH araC/xylS-type" evidence="4">
    <location>
        <begin position="244"/>
        <end position="345"/>
    </location>
</feature>
<evidence type="ECO:0000256" key="3">
    <source>
        <dbReference type="ARBA" id="ARBA00023163"/>
    </source>
</evidence>
<evidence type="ECO:0000313" key="5">
    <source>
        <dbReference type="EMBL" id="GAA4559429.1"/>
    </source>
</evidence>
<dbReference type="PROSITE" id="PS00041">
    <property type="entry name" value="HTH_ARAC_FAMILY_1"/>
    <property type="match status" value="1"/>
</dbReference>
<dbReference type="PANTHER" id="PTHR46796:SF12">
    <property type="entry name" value="HTH-TYPE DNA-BINDING TRANSCRIPTIONAL ACTIVATOR EUTR"/>
    <property type="match status" value="1"/>
</dbReference>
<keyword evidence="6" id="KW-1185">Reference proteome</keyword>